<dbReference type="SUPFAM" id="SSF53955">
    <property type="entry name" value="Lysozyme-like"/>
    <property type="match status" value="1"/>
</dbReference>
<evidence type="ECO:0000256" key="10">
    <source>
        <dbReference type="ARBA" id="ARBA00022984"/>
    </source>
</evidence>
<keyword evidence="16" id="KW-1133">Transmembrane helix</keyword>
<dbReference type="GO" id="GO:0008360">
    <property type="term" value="P:regulation of cell shape"/>
    <property type="evidence" value="ECO:0007669"/>
    <property type="project" value="UniProtKB-KW"/>
</dbReference>
<name>A0A7X0DM95_NOVIT</name>
<dbReference type="UniPathway" id="UPA00219"/>
<evidence type="ECO:0000313" key="19">
    <source>
        <dbReference type="EMBL" id="MBB6210811.1"/>
    </source>
</evidence>
<evidence type="ECO:0000256" key="6">
    <source>
        <dbReference type="ARBA" id="ARBA00022676"/>
    </source>
</evidence>
<evidence type="ECO:0000256" key="11">
    <source>
        <dbReference type="ARBA" id="ARBA00023268"/>
    </source>
</evidence>
<dbReference type="FunFam" id="1.10.3810.10:FF:000001">
    <property type="entry name" value="Penicillin-binding protein 1A"/>
    <property type="match status" value="1"/>
</dbReference>
<dbReference type="Gene3D" id="3.40.710.10">
    <property type="entry name" value="DD-peptidase/beta-lactamase superfamily"/>
    <property type="match status" value="1"/>
</dbReference>
<keyword evidence="9" id="KW-0133">Cell shape</keyword>
<comment type="caution">
    <text evidence="19">The sequence shown here is derived from an EMBL/GenBank/DDBJ whole genome shotgun (WGS) entry which is preliminary data.</text>
</comment>
<keyword evidence="20" id="KW-1185">Reference proteome</keyword>
<keyword evidence="8 19" id="KW-0378">Hydrolase</keyword>
<dbReference type="AlphaFoldDB" id="A0A7X0DM95"/>
<feature type="domain" description="Penicillin-binding protein transpeptidase" evidence="17">
    <location>
        <begin position="388"/>
        <end position="619"/>
    </location>
</feature>
<dbReference type="RefSeq" id="WP_260402436.1">
    <property type="nucleotide sequence ID" value="NZ_JACIIX010000007.1"/>
</dbReference>
<organism evidence="19 20">
    <name type="scientific">Novispirillum itersonii</name>
    <name type="common">Aquaspirillum itersonii</name>
    <dbReference type="NCBI Taxonomy" id="189"/>
    <lineage>
        <taxon>Bacteria</taxon>
        <taxon>Pseudomonadati</taxon>
        <taxon>Pseudomonadota</taxon>
        <taxon>Alphaproteobacteria</taxon>
        <taxon>Rhodospirillales</taxon>
        <taxon>Novispirillaceae</taxon>
        <taxon>Novispirillum</taxon>
    </lineage>
</organism>
<evidence type="ECO:0000256" key="12">
    <source>
        <dbReference type="ARBA" id="ARBA00023316"/>
    </source>
</evidence>
<keyword evidence="11" id="KW-0511">Multifunctional enzyme</keyword>
<evidence type="ECO:0000256" key="5">
    <source>
        <dbReference type="ARBA" id="ARBA00022670"/>
    </source>
</evidence>
<keyword evidence="12" id="KW-0961">Cell wall biogenesis/degradation</keyword>
<feature type="compositionally biased region" description="Low complexity" evidence="15">
    <location>
        <begin position="15"/>
        <end position="30"/>
    </location>
</feature>
<keyword evidence="16" id="KW-0812">Transmembrane</keyword>
<dbReference type="NCBIfam" id="TIGR02074">
    <property type="entry name" value="PBP_1a_fam"/>
    <property type="match status" value="1"/>
</dbReference>
<evidence type="ECO:0000256" key="14">
    <source>
        <dbReference type="ARBA" id="ARBA00049902"/>
    </source>
</evidence>
<keyword evidence="4" id="KW-0121">Carboxypeptidase</keyword>
<keyword evidence="6 19" id="KW-0328">Glycosyltransferase</keyword>
<feature type="domain" description="Glycosyl transferase family 51" evidence="18">
    <location>
        <begin position="128"/>
        <end position="302"/>
    </location>
</feature>
<evidence type="ECO:0000256" key="9">
    <source>
        <dbReference type="ARBA" id="ARBA00022960"/>
    </source>
</evidence>
<evidence type="ECO:0000259" key="18">
    <source>
        <dbReference type="Pfam" id="PF00912"/>
    </source>
</evidence>
<evidence type="ECO:0000256" key="15">
    <source>
        <dbReference type="SAM" id="MobiDB-lite"/>
    </source>
</evidence>
<gene>
    <name evidence="19" type="ORF">FHS48_002236</name>
</gene>
<dbReference type="SUPFAM" id="SSF56601">
    <property type="entry name" value="beta-lactamase/transpeptidase-like"/>
    <property type="match status" value="1"/>
</dbReference>
<dbReference type="GO" id="GO:0008955">
    <property type="term" value="F:peptidoglycan glycosyltransferase activity"/>
    <property type="evidence" value="ECO:0007669"/>
    <property type="project" value="UniProtKB-EC"/>
</dbReference>
<dbReference type="InterPro" id="IPR001264">
    <property type="entry name" value="Glyco_trans_51"/>
</dbReference>
<feature type="compositionally biased region" description="Low complexity" evidence="15">
    <location>
        <begin position="681"/>
        <end position="693"/>
    </location>
</feature>
<dbReference type="InterPro" id="IPR001460">
    <property type="entry name" value="PCN-bd_Tpept"/>
</dbReference>
<evidence type="ECO:0000256" key="2">
    <source>
        <dbReference type="ARBA" id="ARBA00007090"/>
    </source>
</evidence>
<dbReference type="InterPro" id="IPR012338">
    <property type="entry name" value="Beta-lactam/transpept-like"/>
</dbReference>
<dbReference type="GO" id="GO:0006508">
    <property type="term" value="P:proteolysis"/>
    <property type="evidence" value="ECO:0007669"/>
    <property type="project" value="UniProtKB-KW"/>
</dbReference>
<dbReference type="GO" id="GO:0071555">
    <property type="term" value="P:cell wall organization"/>
    <property type="evidence" value="ECO:0007669"/>
    <property type="project" value="UniProtKB-KW"/>
</dbReference>
<dbReference type="Pfam" id="PF00905">
    <property type="entry name" value="Transpeptidase"/>
    <property type="match status" value="1"/>
</dbReference>
<feature type="region of interest" description="Disordered" evidence="15">
    <location>
        <begin position="311"/>
        <end position="330"/>
    </location>
</feature>
<dbReference type="GO" id="GO:0009002">
    <property type="term" value="F:serine-type D-Ala-D-Ala carboxypeptidase activity"/>
    <property type="evidence" value="ECO:0007669"/>
    <property type="project" value="UniProtKB-EC"/>
</dbReference>
<keyword evidence="5" id="KW-0645">Protease</keyword>
<comment type="catalytic activity">
    <reaction evidence="14">
        <text>[GlcNAc-(1-&gt;4)-Mur2Ac(oyl-L-Ala-gamma-D-Glu-L-Lys-D-Ala-D-Ala)](n)-di-trans,octa-cis-undecaprenyl diphosphate + beta-D-GlcNAc-(1-&gt;4)-Mur2Ac(oyl-L-Ala-gamma-D-Glu-L-Lys-D-Ala-D-Ala)-di-trans,octa-cis-undecaprenyl diphosphate = [GlcNAc-(1-&gt;4)-Mur2Ac(oyl-L-Ala-gamma-D-Glu-L-Lys-D-Ala-D-Ala)](n+1)-di-trans,octa-cis-undecaprenyl diphosphate + di-trans,octa-cis-undecaprenyl diphosphate + H(+)</text>
        <dbReference type="Rhea" id="RHEA:23708"/>
        <dbReference type="Rhea" id="RHEA-COMP:9602"/>
        <dbReference type="Rhea" id="RHEA-COMP:9603"/>
        <dbReference type="ChEBI" id="CHEBI:15378"/>
        <dbReference type="ChEBI" id="CHEBI:58405"/>
        <dbReference type="ChEBI" id="CHEBI:60033"/>
        <dbReference type="ChEBI" id="CHEBI:78435"/>
        <dbReference type="EC" id="2.4.99.28"/>
    </reaction>
</comment>
<dbReference type="GO" id="GO:0008658">
    <property type="term" value="F:penicillin binding"/>
    <property type="evidence" value="ECO:0007669"/>
    <property type="project" value="InterPro"/>
</dbReference>
<evidence type="ECO:0000256" key="7">
    <source>
        <dbReference type="ARBA" id="ARBA00022679"/>
    </source>
</evidence>
<dbReference type="Pfam" id="PF00912">
    <property type="entry name" value="Transgly"/>
    <property type="match status" value="1"/>
</dbReference>
<proteinExistence type="inferred from homology"/>
<comment type="catalytic activity">
    <reaction evidence="13">
        <text>Preferential cleavage: (Ac)2-L-Lys-D-Ala-|-D-Ala. Also transpeptidation of peptidyl-alanyl moieties that are N-acyl substituents of D-alanine.</text>
        <dbReference type="EC" id="3.4.16.4"/>
    </reaction>
</comment>
<evidence type="ECO:0000256" key="8">
    <source>
        <dbReference type="ARBA" id="ARBA00022801"/>
    </source>
</evidence>
<protein>
    <submittedName>
        <fullName evidence="19">Penicillin-binding protein 1A</fullName>
        <ecNumber evidence="19">2.4.1.-</ecNumber>
        <ecNumber evidence="19">3.4.-.-</ecNumber>
    </submittedName>
</protein>
<dbReference type="Proteomes" id="UP000544872">
    <property type="component" value="Unassembled WGS sequence"/>
</dbReference>
<evidence type="ECO:0000313" key="20">
    <source>
        <dbReference type="Proteomes" id="UP000544872"/>
    </source>
</evidence>
<keyword evidence="16" id="KW-0472">Membrane</keyword>
<dbReference type="GO" id="GO:0009252">
    <property type="term" value="P:peptidoglycan biosynthetic process"/>
    <property type="evidence" value="ECO:0007669"/>
    <property type="project" value="UniProtKB-UniPathway"/>
</dbReference>
<comment type="similarity">
    <text evidence="2">In the C-terminal section; belongs to the transpeptidase family.</text>
</comment>
<sequence length="723" mass="76791">MTRLVHRLWQDRSSGRTPSRAAGSASPAPRKTAPPKGTSARSRPAGGPGAGGGTGGNGSGGAGGNRKGPSGGGRGWGRRLIRWGLTLMVWGIIALTLIVAWFAADLPRIDLAAAMTRRPSVTFEAADGSVIATYGENYGDVLDVKDLPPYLPGAVMAIEDRKFYYHFGIDPIGLARAMIVNARAGRTVQGGSTITQQTAKNLFLSPDRTAKRKIQEVLLAFWLEWTFTKDQIFSLYLNRVYLGAGTYGVDAAAHRYFGVSARDVTPYQAAVLAGLLKAPSTYNPEANPQASFNRARVVLAAMAETGTITPEQARQASVMPPPRPTAPGGRTGRYFADWVGDRLDDLLGQINTDLIVRTTLNPAIQAAAEKTLRETLAAKGPAMAASQGAVVVMRPDGAVLALVGGVDYAASQYNRATQAQRQPGSSFKPVVYLTATEKGYRPDDMVLDAPITFKNWSPENFDRKYLGEIPLRTAVARSINTVAVRVSEEVGRSNVINTARQMGLTVSSDAQPSLALGTEETTLLSLTNAYAVLASNGRYTPAWGISDVMTRSGEVLYLHENDLVRTVASPDAVGALNEMLTGVLTEGTGKGAAFGRPAAGKSGTTQNYRDAWFMGYTPDIVTGVWIGNDNNSPMKRVTGGTLPATVWKGVMQAAHAGIPVHDLPRDTRTGIGGFFDRLFKGGSSSGPAQGGPSPSWPPVSETPSGPFDSSKEADRIMNMSTDK</sequence>
<evidence type="ECO:0000256" key="16">
    <source>
        <dbReference type="SAM" id="Phobius"/>
    </source>
</evidence>
<reference evidence="19 20" key="1">
    <citation type="submission" date="2020-08" db="EMBL/GenBank/DDBJ databases">
        <title>Genomic Encyclopedia of Type Strains, Phase IV (KMG-IV): sequencing the most valuable type-strain genomes for metagenomic binning, comparative biology and taxonomic classification.</title>
        <authorList>
            <person name="Goeker M."/>
        </authorList>
    </citation>
    <scope>NUCLEOTIDE SEQUENCE [LARGE SCALE GENOMIC DNA]</scope>
    <source>
        <strain evidence="19 20">DSM 11590</strain>
    </source>
</reference>
<dbReference type="InterPro" id="IPR023346">
    <property type="entry name" value="Lysozyme-like_dom_sf"/>
</dbReference>
<dbReference type="Gene3D" id="1.10.3810.10">
    <property type="entry name" value="Biosynthetic peptidoglycan transglycosylase-like"/>
    <property type="match status" value="1"/>
</dbReference>
<evidence type="ECO:0000256" key="4">
    <source>
        <dbReference type="ARBA" id="ARBA00022645"/>
    </source>
</evidence>
<dbReference type="EC" id="3.4.-.-" evidence="19"/>
<dbReference type="PANTHER" id="PTHR32282">
    <property type="entry name" value="BINDING PROTEIN TRANSPEPTIDASE, PUTATIVE-RELATED"/>
    <property type="match status" value="1"/>
</dbReference>
<accession>A0A7X0DM95</accession>
<feature type="region of interest" description="Disordered" evidence="15">
    <location>
        <begin position="1"/>
        <end position="73"/>
    </location>
</feature>
<keyword evidence="10" id="KW-0573">Peptidoglycan synthesis</keyword>
<evidence type="ECO:0000256" key="1">
    <source>
        <dbReference type="ARBA" id="ARBA00004752"/>
    </source>
</evidence>
<feature type="compositionally biased region" description="Gly residues" evidence="15">
    <location>
        <begin position="46"/>
        <end position="73"/>
    </location>
</feature>
<feature type="compositionally biased region" description="Basic and acidic residues" evidence="15">
    <location>
        <begin position="709"/>
        <end position="723"/>
    </location>
</feature>
<evidence type="ECO:0000259" key="17">
    <source>
        <dbReference type="Pfam" id="PF00905"/>
    </source>
</evidence>
<comment type="similarity">
    <text evidence="3">In the N-terminal section; belongs to the glycosyltransferase 51 family.</text>
</comment>
<comment type="pathway">
    <text evidence="1">Cell wall biogenesis; peptidoglycan biosynthesis.</text>
</comment>
<keyword evidence="7 19" id="KW-0808">Transferase</keyword>
<dbReference type="EC" id="2.4.1.-" evidence="19"/>
<dbReference type="PANTHER" id="PTHR32282:SF33">
    <property type="entry name" value="PEPTIDOGLYCAN GLYCOSYLTRANSFERASE"/>
    <property type="match status" value="1"/>
</dbReference>
<dbReference type="InterPro" id="IPR050396">
    <property type="entry name" value="Glycosyltr_51/Transpeptidase"/>
</dbReference>
<dbReference type="GO" id="GO:0030288">
    <property type="term" value="C:outer membrane-bounded periplasmic space"/>
    <property type="evidence" value="ECO:0007669"/>
    <property type="project" value="TreeGrafter"/>
</dbReference>
<dbReference type="EMBL" id="JACIIX010000007">
    <property type="protein sequence ID" value="MBB6210811.1"/>
    <property type="molecule type" value="Genomic_DNA"/>
</dbReference>
<evidence type="ECO:0000256" key="3">
    <source>
        <dbReference type="ARBA" id="ARBA00007739"/>
    </source>
</evidence>
<feature type="transmembrane region" description="Helical" evidence="16">
    <location>
        <begin position="83"/>
        <end position="104"/>
    </location>
</feature>
<feature type="region of interest" description="Disordered" evidence="15">
    <location>
        <begin position="679"/>
        <end position="723"/>
    </location>
</feature>
<dbReference type="InterPro" id="IPR036950">
    <property type="entry name" value="PBP_transglycosylase"/>
</dbReference>
<evidence type="ECO:0000256" key="13">
    <source>
        <dbReference type="ARBA" id="ARBA00034000"/>
    </source>
</evidence>